<dbReference type="Gene3D" id="3.90.70.10">
    <property type="entry name" value="Cysteine proteinases"/>
    <property type="match status" value="1"/>
</dbReference>
<dbReference type="InterPro" id="IPR000668">
    <property type="entry name" value="Peptidase_C1A_C"/>
</dbReference>
<dbReference type="AlphaFoldDB" id="A0A5C7H553"/>
<evidence type="ECO:0000256" key="1">
    <source>
        <dbReference type="ARBA" id="ARBA00008455"/>
    </source>
</evidence>
<dbReference type="EMBL" id="VAHF01000010">
    <property type="protein sequence ID" value="TXG52148.1"/>
    <property type="molecule type" value="Genomic_DNA"/>
</dbReference>
<dbReference type="SMART" id="SM00848">
    <property type="entry name" value="Inhibitor_I29"/>
    <property type="match status" value="1"/>
</dbReference>
<dbReference type="Proteomes" id="UP000323000">
    <property type="component" value="Chromosome 10"/>
</dbReference>
<gene>
    <name evidence="6" type="ORF">EZV62_021317</name>
</gene>
<evidence type="ECO:0000256" key="4">
    <source>
        <dbReference type="ARBA" id="ARBA00022807"/>
    </source>
</evidence>
<proteinExistence type="inferred from homology"/>
<sequence>MEELVWVVSSDGHDDLLTLAEHQFSEFKEKYSKTYATQEEDDYRFGVFMSNLRQARRNQIMDPTAVHGVTKFSDLTPSEFRSRYLGSGNQIQLPKDISKAPDLLPTDDDLPPTMNCTAKGAVTPVKNQSICDSCPAFSTKAVLEGAHVLASGELLNLSEQQLIDCSTDTCSKDHQVCNHGCKGSVFSPSDT</sequence>
<dbReference type="GO" id="GO:0006508">
    <property type="term" value="P:proteolysis"/>
    <property type="evidence" value="ECO:0007669"/>
    <property type="project" value="UniProtKB-KW"/>
</dbReference>
<dbReference type="InterPro" id="IPR038765">
    <property type="entry name" value="Papain-like_cys_pep_sf"/>
</dbReference>
<dbReference type="PANTHER" id="PTHR12411">
    <property type="entry name" value="CYSTEINE PROTEASE FAMILY C1-RELATED"/>
    <property type="match status" value="1"/>
</dbReference>
<dbReference type="InterPro" id="IPR013201">
    <property type="entry name" value="Prot_inhib_I29"/>
</dbReference>
<comment type="caution">
    <text evidence="6">The sequence shown here is derived from an EMBL/GenBank/DDBJ whole genome shotgun (WGS) entry which is preliminary data.</text>
</comment>
<feature type="domain" description="Cathepsin propeptide inhibitor" evidence="5">
    <location>
        <begin position="24"/>
        <end position="80"/>
    </location>
</feature>
<evidence type="ECO:0000259" key="5">
    <source>
        <dbReference type="SMART" id="SM00848"/>
    </source>
</evidence>
<evidence type="ECO:0000256" key="3">
    <source>
        <dbReference type="ARBA" id="ARBA00022801"/>
    </source>
</evidence>
<protein>
    <recommendedName>
        <fullName evidence="5">Cathepsin propeptide inhibitor domain-containing protein</fullName>
    </recommendedName>
</protein>
<reference evidence="7" key="1">
    <citation type="journal article" date="2019" name="Gigascience">
        <title>De novo genome assembly of the endangered Acer yangbiense, a plant species with extremely small populations endemic to Yunnan Province, China.</title>
        <authorList>
            <person name="Yang J."/>
            <person name="Wariss H.M."/>
            <person name="Tao L."/>
            <person name="Zhang R."/>
            <person name="Yun Q."/>
            <person name="Hollingsworth P."/>
            <person name="Dao Z."/>
            <person name="Luo G."/>
            <person name="Guo H."/>
            <person name="Ma Y."/>
            <person name="Sun W."/>
        </authorList>
    </citation>
    <scope>NUCLEOTIDE SEQUENCE [LARGE SCALE GENOMIC DNA]</scope>
    <source>
        <strain evidence="7">cv. Malutang</strain>
    </source>
</reference>
<keyword evidence="3" id="KW-0378">Hydrolase</keyword>
<comment type="similarity">
    <text evidence="1">Belongs to the peptidase C1 family.</text>
</comment>
<keyword evidence="7" id="KW-1185">Reference proteome</keyword>
<evidence type="ECO:0000256" key="2">
    <source>
        <dbReference type="ARBA" id="ARBA00022670"/>
    </source>
</evidence>
<dbReference type="OrthoDB" id="1592757at2759"/>
<accession>A0A5C7H553</accession>
<dbReference type="InterPro" id="IPR013128">
    <property type="entry name" value="Peptidase_C1A"/>
</dbReference>
<organism evidence="6 7">
    <name type="scientific">Acer yangbiense</name>
    <dbReference type="NCBI Taxonomy" id="1000413"/>
    <lineage>
        <taxon>Eukaryota</taxon>
        <taxon>Viridiplantae</taxon>
        <taxon>Streptophyta</taxon>
        <taxon>Embryophyta</taxon>
        <taxon>Tracheophyta</taxon>
        <taxon>Spermatophyta</taxon>
        <taxon>Magnoliopsida</taxon>
        <taxon>eudicotyledons</taxon>
        <taxon>Gunneridae</taxon>
        <taxon>Pentapetalae</taxon>
        <taxon>rosids</taxon>
        <taxon>malvids</taxon>
        <taxon>Sapindales</taxon>
        <taxon>Sapindaceae</taxon>
        <taxon>Hippocastanoideae</taxon>
        <taxon>Acereae</taxon>
        <taxon>Acer</taxon>
    </lineage>
</organism>
<keyword evidence="2" id="KW-0645">Protease</keyword>
<keyword evidence="4" id="KW-0788">Thiol protease</keyword>
<name>A0A5C7H553_9ROSI</name>
<dbReference type="GO" id="GO:0008234">
    <property type="term" value="F:cysteine-type peptidase activity"/>
    <property type="evidence" value="ECO:0007669"/>
    <property type="project" value="UniProtKB-KW"/>
</dbReference>
<evidence type="ECO:0000313" key="7">
    <source>
        <dbReference type="Proteomes" id="UP000323000"/>
    </source>
</evidence>
<dbReference type="Pfam" id="PF00112">
    <property type="entry name" value="Peptidase_C1"/>
    <property type="match status" value="1"/>
</dbReference>
<evidence type="ECO:0000313" key="6">
    <source>
        <dbReference type="EMBL" id="TXG52148.1"/>
    </source>
</evidence>
<dbReference type="SUPFAM" id="SSF54001">
    <property type="entry name" value="Cysteine proteinases"/>
    <property type="match status" value="1"/>
</dbReference>
<dbReference type="Pfam" id="PF08246">
    <property type="entry name" value="Inhibitor_I29"/>
    <property type="match status" value="1"/>
</dbReference>